<evidence type="ECO:0000256" key="3">
    <source>
        <dbReference type="SAM" id="SignalP"/>
    </source>
</evidence>
<dbReference type="InterPro" id="IPR036505">
    <property type="entry name" value="Amidase/PGRP_sf"/>
</dbReference>
<feature type="signal peptide" evidence="3">
    <location>
        <begin position="1"/>
        <end position="16"/>
    </location>
</feature>
<dbReference type="GO" id="GO:0009253">
    <property type="term" value="P:peptidoglycan catabolic process"/>
    <property type="evidence" value="ECO:0007669"/>
    <property type="project" value="InterPro"/>
</dbReference>
<reference evidence="5" key="2">
    <citation type="submission" date="2018-07" db="EMBL/GenBank/DDBJ databases">
        <authorList>
            <person name="Quirk P.G."/>
            <person name="Krulwich T.A."/>
        </authorList>
    </citation>
    <scope>NUCLEOTIDE SEQUENCE</scope>
</reference>
<name>A0A336M2D5_CULSO</name>
<gene>
    <name evidence="5" type="primary">CSON009221</name>
</gene>
<evidence type="ECO:0000256" key="1">
    <source>
        <dbReference type="ARBA" id="ARBA00022588"/>
    </source>
</evidence>
<dbReference type="PANTHER" id="PTHR11022:SF75">
    <property type="entry name" value="PEPTIDOGLYCAN-RECOGNITION PROTEIN SB1-RELATED"/>
    <property type="match status" value="1"/>
</dbReference>
<dbReference type="PANTHER" id="PTHR11022">
    <property type="entry name" value="PEPTIDOGLYCAN RECOGNITION PROTEIN"/>
    <property type="match status" value="1"/>
</dbReference>
<dbReference type="EMBL" id="UFQT01000362">
    <property type="protein sequence ID" value="SSX23531.1"/>
    <property type="molecule type" value="Genomic_DNA"/>
</dbReference>
<proteinExistence type="predicted"/>
<organism evidence="5">
    <name type="scientific">Culicoides sonorensis</name>
    <name type="common">Biting midge</name>
    <dbReference type="NCBI Taxonomy" id="179676"/>
    <lineage>
        <taxon>Eukaryota</taxon>
        <taxon>Metazoa</taxon>
        <taxon>Ecdysozoa</taxon>
        <taxon>Arthropoda</taxon>
        <taxon>Hexapoda</taxon>
        <taxon>Insecta</taxon>
        <taxon>Pterygota</taxon>
        <taxon>Neoptera</taxon>
        <taxon>Endopterygota</taxon>
        <taxon>Diptera</taxon>
        <taxon>Nematocera</taxon>
        <taxon>Chironomoidea</taxon>
        <taxon>Ceratopogonidae</taxon>
        <taxon>Ceratopogoninae</taxon>
        <taxon>Culicoides</taxon>
        <taxon>Monoculicoides</taxon>
    </lineage>
</organism>
<dbReference type="VEuPathDB" id="VectorBase:CSON009221"/>
<dbReference type="EMBL" id="UFQS01000362">
    <property type="protein sequence ID" value="SSX03165.1"/>
    <property type="molecule type" value="Genomic_DNA"/>
</dbReference>
<sequence>MKFLIVLLGLVAYAAAQCPTIVSRAEWGARPGSSSTLPIRPAPCGLPVSSALAVAKQLMACGVSLGHVSSSYYLIGHRQAVATECPGNRLYQEIQTWPRWKP</sequence>
<evidence type="ECO:0000256" key="2">
    <source>
        <dbReference type="ARBA" id="ARBA00022859"/>
    </source>
</evidence>
<accession>A0A336M2D5</accession>
<dbReference type="InterPro" id="IPR015510">
    <property type="entry name" value="PGRP"/>
</dbReference>
<dbReference type="GO" id="GO:0045087">
    <property type="term" value="P:innate immune response"/>
    <property type="evidence" value="ECO:0007669"/>
    <property type="project" value="UniProtKB-KW"/>
</dbReference>
<evidence type="ECO:0000313" key="5">
    <source>
        <dbReference type="EMBL" id="SSX23531.1"/>
    </source>
</evidence>
<feature type="chain" id="PRO_5036062277" evidence="3">
    <location>
        <begin position="17"/>
        <end position="102"/>
    </location>
</feature>
<keyword evidence="3" id="KW-0732">Signal</keyword>
<keyword evidence="1" id="KW-0399">Innate immunity</keyword>
<evidence type="ECO:0000313" key="4">
    <source>
        <dbReference type="EMBL" id="SSX03165.1"/>
    </source>
</evidence>
<keyword evidence="2" id="KW-0391">Immunity</keyword>
<protein>
    <submittedName>
        <fullName evidence="5">CSON009221 protein</fullName>
    </submittedName>
</protein>
<dbReference type="SUPFAM" id="SSF55846">
    <property type="entry name" value="N-acetylmuramoyl-L-alanine amidase-like"/>
    <property type="match status" value="1"/>
</dbReference>
<dbReference type="GO" id="GO:0008745">
    <property type="term" value="F:N-acetylmuramoyl-L-alanine amidase activity"/>
    <property type="evidence" value="ECO:0007669"/>
    <property type="project" value="InterPro"/>
</dbReference>
<reference evidence="4" key="1">
    <citation type="submission" date="2018-04" db="EMBL/GenBank/DDBJ databases">
        <authorList>
            <person name="Go L.Y."/>
            <person name="Mitchell J.A."/>
        </authorList>
    </citation>
    <scope>NUCLEOTIDE SEQUENCE</scope>
    <source>
        <tissue evidence="4">Whole organism</tissue>
    </source>
</reference>
<dbReference type="Gene3D" id="3.40.80.10">
    <property type="entry name" value="Peptidoglycan recognition protein-like"/>
    <property type="match status" value="1"/>
</dbReference>
<dbReference type="AlphaFoldDB" id="A0A336M2D5"/>